<evidence type="ECO:0000256" key="1">
    <source>
        <dbReference type="ARBA" id="ARBA00004141"/>
    </source>
</evidence>
<feature type="transmembrane region" description="Helical" evidence="7">
    <location>
        <begin position="85"/>
        <end position="109"/>
    </location>
</feature>
<feature type="transmembrane region" description="Helical" evidence="7">
    <location>
        <begin position="192"/>
        <end position="213"/>
    </location>
</feature>
<gene>
    <name evidence="9" type="ORF">M9Y10_000261</name>
</gene>
<comment type="domain">
    <text evidence="7">The DHHC domain is required for palmitoyltransferase activity.</text>
</comment>
<keyword evidence="5 7" id="KW-0472">Membrane</keyword>
<dbReference type="Pfam" id="PF01529">
    <property type="entry name" value="DHHC"/>
    <property type="match status" value="1"/>
</dbReference>
<dbReference type="InterPro" id="IPR039859">
    <property type="entry name" value="PFA4/ZDH16/20/ERF2-like"/>
</dbReference>
<evidence type="ECO:0000256" key="2">
    <source>
        <dbReference type="ARBA" id="ARBA00022679"/>
    </source>
</evidence>
<evidence type="ECO:0000313" key="10">
    <source>
        <dbReference type="Proteomes" id="UP001470230"/>
    </source>
</evidence>
<dbReference type="EMBL" id="JAPFFF010000001">
    <property type="protein sequence ID" value="KAK8898013.1"/>
    <property type="molecule type" value="Genomic_DNA"/>
</dbReference>
<evidence type="ECO:0000256" key="7">
    <source>
        <dbReference type="RuleBase" id="RU079119"/>
    </source>
</evidence>
<dbReference type="PROSITE" id="PS50216">
    <property type="entry name" value="DHHC"/>
    <property type="match status" value="1"/>
</dbReference>
<keyword evidence="3 7" id="KW-0812">Transmembrane</keyword>
<proteinExistence type="inferred from homology"/>
<keyword evidence="2 7" id="KW-0808">Transferase</keyword>
<accession>A0ABR2L3T6</accession>
<evidence type="ECO:0000256" key="6">
    <source>
        <dbReference type="ARBA" id="ARBA00023315"/>
    </source>
</evidence>
<sequence>MNINNQIDSSIINESTENPSLGPTQWKIKHSCCCCGPYVDVYVPNKKTRHFLRYWEFQPGIPILITILAVFCLFVYFYAVEPYAYSIVIQIIAPIVIVISFVLFLWSYYAAVCMDPGFLPYDWIKTQKFYYSWQEQLSGLAVTQPQVDFAKSQENRPPHCSFSTTSGRYVIRADHICMWIANWVGKRNHKQFMLLNFWGFIYCCLLFGFNFAVKENFFDRKLQFLILQLVSIAIEVIFGGLMICFLCQSLYDLAQNRTKIQKMRGEKGDSSYSCMDSMREICGTGSKCLWFCPTPAFDENLVITKDMLPIEDGPD</sequence>
<dbReference type="EC" id="2.3.1.225" evidence="7"/>
<dbReference type="PANTHER" id="PTHR22883:SF147">
    <property type="entry name" value="PALMITOYLTRANSFERASE"/>
    <property type="match status" value="1"/>
</dbReference>
<keyword evidence="6 7" id="KW-0012">Acyltransferase</keyword>
<dbReference type="Proteomes" id="UP001470230">
    <property type="component" value="Unassembled WGS sequence"/>
</dbReference>
<comment type="subcellular location">
    <subcellularLocation>
        <location evidence="1">Membrane</location>
        <topology evidence="1">Multi-pass membrane protein</topology>
    </subcellularLocation>
</comment>
<keyword evidence="4 7" id="KW-1133">Transmembrane helix</keyword>
<evidence type="ECO:0000256" key="4">
    <source>
        <dbReference type="ARBA" id="ARBA00022989"/>
    </source>
</evidence>
<comment type="catalytic activity">
    <reaction evidence="7">
        <text>L-cysteinyl-[protein] + hexadecanoyl-CoA = S-hexadecanoyl-L-cysteinyl-[protein] + CoA</text>
        <dbReference type="Rhea" id="RHEA:36683"/>
        <dbReference type="Rhea" id="RHEA-COMP:10131"/>
        <dbReference type="Rhea" id="RHEA-COMP:11032"/>
        <dbReference type="ChEBI" id="CHEBI:29950"/>
        <dbReference type="ChEBI" id="CHEBI:57287"/>
        <dbReference type="ChEBI" id="CHEBI:57379"/>
        <dbReference type="ChEBI" id="CHEBI:74151"/>
        <dbReference type="EC" id="2.3.1.225"/>
    </reaction>
</comment>
<reference evidence="9 10" key="1">
    <citation type="submission" date="2024-04" db="EMBL/GenBank/DDBJ databases">
        <title>Tritrichomonas musculus Genome.</title>
        <authorList>
            <person name="Alves-Ferreira E."/>
            <person name="Grigg M."/>
            <person name="Lorenzi H."/>
            <person name="Galac M."/>
        </authorList>
    </citation>
    <scope>NUCLEOTIDE SEQUENCE [LARGE SCALE GENOMIC DNA]</scope>
    <source>
        <strain evidence="9 10">EAF2021</strain>
    </source>
</reference>
<organism evidence="9 10">
    <name type="scientific">Tritrichomonas musculus</name>
    <dbReference type="NCBI Taxonomy" id="1915356"/>
    <lineage>
        <taxon>Eukaryota</taxon>
        <taxon>Metamonada</taxon>
        <taxon>Parabasalia</taxon>
        <taxon>Tritrichomonadida</taxon>
        <taxon>Tritrichomonadidae</taxon>
        <taxon>Tritrichomonas</taxon>
    </lineage>
</organism>
<feature type="transmembrane region" description="Helical" evidence="7">
    <location>
        <begin position="59"/>
        <end position="79"/>
    </location>
</feature>
<protein>
    <recommendedName>
        <fullName evidence="7">Palmitoyltransferase</fullName>
        <ecNumber evidence="7">2.3.1.225</ecNumber>
    </recommendedName>
</protein>
<evidence type="ECO:0000256" key="3">
    <source>
        <dbReference type="ARBA" id="ARBA00022692"/>
    </source>
</evidence>
<dbReference type="PANTHER" id="PTHR22883">
    <property type="entry name" value="ZINC FINGER DHHC DOMAIN CONTAINING PROTEIN"/>
    <property type="match status" value="1"/>
</dbReference>
<comment type="caution">
    <text evidence="9">The sequence shown here is derived from an EMBL/GenBank/DDBJ whole genome shotgun (WGS) entry which is preliminary data.</text>
</comment>
<feature type="domain" description="Palmitoyltransferase DHHC" evidence="8">
    <location>
        <begin position="152"/>
        <end position="264"/>
    </location>
</feature>
<feature type="transmembrane region" description="Helical" evidence="7">
    <location>
        <begin position="225"/>
        <end position="254"/>
    </location>
</feature>
<evidence type="ECO:0000256" key="5">
    <source>
        <dbReference type="ARBA" id="ARBA00023136"/>
    </source>
</evidence>
<name>A0ABR2L3T6_9EUKA</name>
<evidence type="ECO:0000313" key="9">
    <source>
        <dbReference type="EMBL" id="KAK8898013.1"/>
    </source>
</evidence>
<comment type="similarity">
    <text evidence="7">Belongs to the DHHC palmitoyltransferase family.</text>
</comment>
<keyword evidence="10" id="KW-1185">Reference proteome</keyword>
<evidence type="ECO:0000259" key="8">
    <source>
        <dbReference type="Pfam" id="PF01529"/>
    </source>
</evidence>
<dbReference type="InterPro" id="IPR001594">
    <property type="entry name" value="Palmitoyltrfase_DHHC"/>
</dbReference>